<dbReference type="Proteomes" id="UP000188268">
    <property type="component" value="Unassembled WGS sequence"/>
</dbReference>
<dbReference type="AlphaFoldDB" id="A0A1R3GW05"/>
<sequence>MEQHGLKRARSPTTRITRTRPSEPEAPPPEHSYPPPFFSPTRSTSTRTWQSTHTRPRFSLLGLLWPGSSPRIG</sequence>
<dbReference type="Gramene" id="OMO62284">
    <property type="protein sequence ID" value="OMO62284"/>
    <property type="gene ID" value="CCACVL1_22912"/>
</dbReference>
<evidence type="ECO:0000313" key="2">
    <source>
        <dbReference type="EMBL" id="OMO62284.1"/>
    </source>
</evidence>
<evidence type="ECO:0000256" key="1">
    <source>
        <dbReference type="SAM" id="MobiDB-lite"/>
    </source>
</evidence>
<comment type="caution">
    <text evidence="2">The sequence shown here is derived from an EMBL/GenBank/DDBJ whole genome shotgun (WGS) entry which is preliminary data.</text>
</comment>
<feature type="compositionally biased region" description="Pro residues" evidence="1">
    <location>
        <begin position="24"/>
        <end position="38"/>
    </location>
</feature>
<dbReference type="EMBL" id="AWWV01013265">
    <property type="protein sequence ID" value="OMO62284.1"/>
    <property type="molecule type" value="Genomic_DNA"/>
</dbReference>
<name>A0A1R3GW05_COCAP</name>
<gene>
    <name evidence="2" type="ORF">CCACVL1_22912</name>
</gene>
<accession>A0A1R3GW05</accession>
<feature type="compositionally biased region" description="Basic residues" evidence="1">
    <location>
        <begin position="1"/>
        <end position="10"/>
    </location>
</feature>
<feature type="compositionally biased region" description="Low complexity" evidence="1">
    <location>
        <begin position="39"/>
        <end position="48"/>
    </location>
</feature>
<evidence type="ECO:0000313" key="3">
    <source>
        <dbReference type="Proteomes" id="UP000188268"/>
    </source>
</evidence>
<proteinExistence type="predicted"/>
<protein>
    <submittedName>
        <fullName evidence="2">Uncharacterized protein</fullName>
    </submittedName>
</protein>
<organism evidence="2 3">
    <name type="scientific">Corchorus capsularis</name>
    <name type="common">Jute</name>
    <dbReference type="NCBI Taxonomy" id="210143"/>
    <lineage>
        <taxon>Eukaryota</taxon>
        <taxon>Viridiplantae</taxon>
        <taxon>Streptophyta</taxon>
        <taxon>Embryophyta</taxon>
        <taxon>Tracheophyta</taxon>
        <taxon>Spermatophyta</taxon>
        <taxon>Magnoliopsida</taxon>
        <taxon>eudicotyledons</taxon>
        <taxon>Gunneridae</taxon>
        <taxon>Pentapetalae</taxon>
        <taxon>rosids</taxon>
        <taxon>malvids</taxon>
        <taxon>Malvales</taxon>
        <taxon>Malvaceae</taxon>
        <taxon>Grewioideae</taxon>
        <taxon>Apeibeae</taxon>
        <taxon>Corchorus</taxon>
    </lineage>
</organism>
<reference evidence="2 3" key="1">
    <citation type="submission" date="2013-09" db="EMBL/GenBank/DDBJ databases">
        <title>Corchorus capsularis genome sequencing.</title>
        <authorList>
            <person name="Alam M."/>
            <person name="Haque M.S."/>
            <person name="Islam M.S."/>
            <person name="Emdad E.M."/>
            <person name="Islam M.M."/>
            <person name="Ahmed B."/>
            <person name="Halim A."/>
            <person name="Hossen Q.M.M."/>
            <person name="Hossain M.Z."/>
            <person name="Ahmed R."/>
            <person name="Khan M.M."/>
            <person name="Islam R."/>
            <person name="Rashid M.M."/>
            <person name="Khan S.A."/>
            <person name="Rahman M.S."/>
            <person name="Alam M."/>
        </authorList>
    </citation>
    <scope>NUCLEOTIDE SEQUENCE [LARGE SCALE GENOMIC DNA]</scope>
    <source>
        <strain evidence="3">cv. CVL-1</strain>
        <tissue evidence="2">Whole seedling</tissue>
    </source>
</reference>
<feature type="region of interest" description="Disordered" evidence="1">
    <location>
        <begin position="1"/>
        <end position="53"/>
    </location>
</feature>
<keyword evidence="3" id="KW-1185">Reference proteome</keyword>